<dbReference type="EMBL" id="JBHUHP010000019">
    <property type="protein sequence ID" value="MFD2093442.1"/>
    <property type="molecule type" value="Genomic_DNA"/>
</dbReference>
<name>A0ABW4XDE4_9ACTN</name>
<sequence>MTYTATEQAPPTAEVPPQLFRHWVHSREEDQGDVEVYRPDHLDFDDADVVTPESFPPQYVLRVSGTKPYASMDVRLVPLVHVRQPEYWGIEVVGSLHGLGLPVVKPYEVSLAVTTFLGTAGIEVIGATRQERLDIEQPGERL</sequence>
<gene>
    <name evidence="1" type="ORF">ACFSHS_17935</name>
</gene>
<proteinExistence type="predicted"/>
<evidence type="ECO:0000313" key="2">
    <source>
        <dbReference type="Proteomes" id="UP001597402"/>
    </source>
</evidence>
<accession>A0ABW4XDE4</accession>
<keyword evidence="2" id="KW-1185">Reference proteome</keyword>
<organism evidence="1 2">
    <name type="scientific">Blastococcus deserti</name>
    <dbReference type="NCBI Taxonomy" id="2259033"/>
    <lineage>
        <taxon>Bacteria</taxon>
        <taxon>Bacillati</taxon>
        <taxon>Actinomycetota</taxon>
        <taxon>Actinomycetes</taxon>
        <taxon>Geodermatophilales</taxon>
        <taxon>Geodermatophilaceae</taxon>
        <taxon>Blastococcus</taxon>
    </lineage>
</organism>
<evidence type="ECO:0000313" key="1">
    <source>
        <dbReference type="EMBL" id="MFD2093442.1"/>
    </source>
</evidence>
<protein>
    <submittedName>
        <fullName evidence="1">Uncharacterized protein</fullName>
    </submittedName>
</protein>
<comment type="caution">
    <text evidence="1">The sequence shown here is derived from an EMBL/GenBank/DDBJ whole genome shotgun (WGS) entry which is preliminary data.</text>
</comment>
<dbReference type="RefSeq" id="WP_376878989.1">
    <property type="nucleotide sequence ID" value="NZ_JBHUHP010000019.1"/>
</dbReference>
<reference evidence="2" key="1">
    <citation type="journal article" date="2019" name="Int. J. Syst. Evol. Microbiol.">
        <title>The Global Catalogue of Microorganisms (GCM) 10K type strain sequencing project: providing services to taxonomists for standard genome sequencing and annotation.</title>
        <authorList>
            <consortium name="The Broad Institute Genomics Platform"/>
            <consortium name="The Broad Institute Genome Sequencing Center for Infectious Disease"/>
            <person name="Wu L."/>
            <person name="Ma J."/>
        </authorList>
    </citation>
    <scope>NUCLEOTIDE SEQUENCE [LARGE SCALE GENOMIC DNA]</scope>
    <source>
        <strain evidence="2">JCM 3338</strain>
    </source>
</reference>
<dbReference type="Proteomes" id="UP001597402">
    <property type="component" value="Unassembled WGS sequence"/>
</dbReference>